<evidence type="ECO:0000313" key="2">
    <source>
        <dbReference type="EMBL" id="GMT05669.1"/>
    </source>
</evidence>
<proteinExistence type="predicted"/>
<feature type="compositionally biased region" description="Basic and acidic residues" evidence="1">
    <location>
        <begin position="1"/>
        <end position="10"/>
    </location>
</feature>
<feature type="region of interest" description="Disordered" evidence="1">
    <location>
        <begin position="1"/>
        <end position="66"/>
    </location>
</feature>
<dbReference type="Gene3D" id="1.10.10.60">
    <property type="entry name" value="Homeodomain-like"/>
    <property type="match status" value="1"/>
</dbReference>
<dbReference type="SUPFAM" id="SSF109715">
    <property type="entry name" value="DEK C-terminal domain"/>
    <property type="match status" value="1"/>
</dbReference>
<dbReference type="AlphaFoldDB" id="A0AAV5UH34"/>
<dbReference type="Proteomes" id="UP001432027">
    <property type="component" value="Unassembled WGS sequence"/>
</dbReference>
<dbReference type="PANTHER" id="PTHR13468:SF1">
    <property type="entry name" value="PROTEIN DEK"/>
    <property type="match status" value="1"/>
</dbReference>
<feature type="compositionally biased region" description="Basic residues" evidence="1">
    <location>
        <begin position="178"/>
        <end position="194"/>
    </location>
</feature>
<dbReference type="EMBL" id="BTSX01000006">
    <property type="protein sequence ID" value="GMT05669.1"/>
    <property type="molecule type" value="Genomic_DNA"/>
</dbReference>
<comment type="caution">
    <text evidence="2">The sequence shown here is derived from an EMBL/GenBank/DDBJ whole genome shotgun (WGS) entry which is preliminary data.</text>
</comment>
<evidence type="ECO:0000313" key="3">
    <source>
        <dbReference type="Proteomes" id="UP001432027"/>
    </source>
</evidence>
<feature type="non-terminal residue" evidence="2">
    <location>
        <position position="1"/>
    </location>
</feature>
<dbReference type="GO" id="GO:0042393">
    <property type="term" value="F:histone binding"/>
    <property type="evidence" value="ECO:0007669"/>
    <property type="project" value="TreeGrafter"/>
</dbReference>
<feature type="region of interest" description="Disordered" evidence="1">
    <location>
        <begin position="176"/>
        <end position="266"/>
    </location>
</feature>
<sequence>PLFSEMKKEESEEDDDEDNEEEEEEKKGLLEMSPVVEGKRKRESTSFFTKVTPAKPKPKTPTMAGSGTALEDIPFIMHQIDGVKKVEDLRPLHHICYGSPGTPVKTVLRKELKKFNGFSFAKDSDAFKKRLLLINKYTKPELAHGLEIYKDNNKPTKDAEVQRIMDFLANPHDEVKSLPKKAIKRMKGKTPAKRAKNESDSGEMENDEKEEDKEEEDEEEEKDNDEEEEEEKEEAPKETPKKAAPKKGKAAEKKTKSQLTPSDKEVKAKIAELLGTMDLKKVTMKQSVAAVVAAFPAHRRELLKRTSSIEGFINTKLEELKGN</sequence>
<gene>
    <name evidence="2" type="ORF">PENTCL1PPCAC_27843</name>
</gene>
<keyword evidence="3" id="KW-1185">Reference proteome</keyword>
<dbReference type="GO" id="GO:0006325">
    <property type="term" value="P:chromatin organization"/>
    <property type="evidence" value="ECO:0007669"/>
    <property type="project" value="InterPro"/>
</dbReference>
<name>A0AAV5UH34_9BILA</name>
<dbReference type="GO" id="GO:0005634">
    <property type="term" value="C:nucleus"/>
    <property type="evidence" value="ECO:0007669"/>
    <property type="project" value="TreeGrafter"/>
</dbReference>
<evidence type="ECO:0008006" key="4">
    <source>
        <dbReference type="Google" id="ProtNLM"/>
    </source>
</evidence>
<dbReference type="InterPro" id="IPR044198">
    <property type="entry name" value="DEK"/>
</dbReference>
<dbReference type="GO" id="GO:2000779">
    <property type="term" value="P:regulation of double-strand break repair"/>
    <property type="evidence" value="ECO:0007669"/>
    <property type="project" value="TreeGrafter"/>
</dbReference>
<organism evidence="2 3">
    <name type="scientific">Pristionchus entomophagus</name>
    <dbReference type="NCBI Taxonomy" id="358040"/>
    <lineage>
        <taxon>Eukaryota</taxon>
        <taxon>Metazoa</taxon>
        <taxon>Ecdysozoa</taxon>
        <taxon>Nematoda</taxon>
        <taxon>Chromadorea</taxon>
        <taxon>Rhabditida</taxon>
        <taxon>Rhabditina</taxon>
        <taxon>Diplogasteromorpha</taxon>
        <taxon>Diplogasteroidea</taxon>
        <taxon>Neodiplogasteridae</taxon>
        <taxon>Pristionchus</taxon>
    </lineage>
</organism>
<dbReference type="PANTHER" id="PTHR13468">
    <property type="entry name" value="DEK PROTEIN"/>
    <property type="match status" value="1"/>
</dbReference>
<evidence type="ECO:0000256" key="1">
    <source>
        <dbReference type="SAM" id="MobiDB-lite"/>
    </source>
</evidence>
<reference evidence="2" key="1">
    <citation type="submission" date="2023-10" db="EMBL/GenBank/DDBJ databases">
        <title>Genome assembly of Pristionchus species.</title>
        <authorList>
            <person name="Yoshida K."/>
            <person name="Sommer R.J."/>
        </authorList>
    </citation>
    <scope>NUCLEOTIDE SEQUENCE</scope>
    <source>
        <strain evidence="2">RS0144</strain>
    </source>
</reference>
<feature type="compositionally biased region" description="Acidic residues" evidence="1">
    <location>
        <begin position="200"/>
        <end position="233"/>
    </location>
</feature>
<dbReference type="GO" id="GO:0003677">
    <property type="term" value="F:DNA binding"/>
    <property type="evidence" value="ECO:0007669"/>
    <property type="project" value="InterPro"/>
</dbReference>
<feature type="compositionally biased region" description="Acidic residues" evidence="1">
    <location>
        <begin position="11"/>
        <end position="24"/>
    </location>
</feature>
<protein>
    <recommendedName>
        <fullName evidence="4">DEK C-terminal domain-containing protein</fullName>
    </recommendedName>
</protein>
<accession>A0AAV5UH34</accession>